<dbReference type="PRINTS" id="PR00371">
    <property type="entry name" value="FPNCR"/>
</dbReference>
<organism evidence="8 9">
    <name type="scientific">Sapientia aquatica</name>
    <dbReference type="NCBI Taxonomy" id="1549640"/>
    <lineage>
        <taxon>Bacteria</taxon>
        <taxon>Pseudomonadati</taxon>
        <taxon>Pseudomonadota</taxon>
        <taxon>Betaproteobacteria</taxon>
        <taxon>Burkholderiales</taxon>
        <taxon>Oxalobacteraceae</taxon>
        <taxon>Sapientia</taxon>
    </lineage>
</organism>
<keyword evidence="2" id="KW-0288">FMN</keyword>
<dbReference type="InterPro" id="IPR039261">
    <property type="entry name" value="FNR_nucleotide-bd"/>
</dbReference>
<dbReference type="Pfam" id="PF00175">
    <property type="entry name" value="NAD_binding_1"/>
    <property type="match status" value="1"/>
</dbReference>
<keyword evidence="3" id="KW-0249">Electron transport</keyword>
<gene>
    <name evidence="8" type="ORF">E2I14_09565</name>
</gene>
<feature type="region of interest" description="Disordered" evidence="4">
    <location>
        <begin position="232"/>
        <end position="258"/>
    </location>
</feature>
<dbReference type="CDD" id="cd06200">
    <property type="entry name" value="SiR_like1"/>
    <property type="match status" value="1"/>
</dbReference>
<dbReference type="Gene3D" id="3.40.50.360">
    <property type="match status" value="1"/>
</dbReference>
<evidence type="ECO:0000313" key="8">
    <source>
        <dbReference type="EMBL" id="TDK65851.1"/>
    </source>
</evidence>
<keyword evidence="1" id="KW-0285">Flavoprotein</keyword>
<evidence type="ECO:0000259" key="7">
    <source>
        <dbReference type="PROSITE" id="PS51384"/>
    </source>
</evidence>
<dbReference type="PANTHER" id="PTHR34219">
    <property type="entry name" value="IRON-REGULATED INNER MEMBRANE PROTEIN-RELATED"/>
    <property type="match status" value="1"/>
</dbReference>
<accession>A0A4R5W121</accession>
<evidence type="ECO:0000256" key="2">
    <source>
        <dbReference type="ARBA" id="ARBA00022643"/>
    </source>
</evidence>
<keyword evidence="3" id="KW-0813">Transport</keyword>
<reference evidence="8 9" key="1">
    <citation type="submission" date="2019-03" db="EMBL/GenBank/DDBJ databases">
        <title>Sapientia aquatica gen. nov., sp. nov., isolated from a crater lake.</title>
        <authorList>
            <person name="Felfoldi T."/>
            <person name="Szabo A."/>
            <person name="Toth E."/>
            <person name="Schumann P."/>
            <person name="Keki Z."/>
            <person name="Marialigeti K."/>
            <person name="Mathe I."/>
        </authorList>
    </citation>
    <scope>NUCLEOTIDE SEQUENCE [LARGE SCALE GENOMIC DNA]</scope>
    <source>
        <strain evidence="8 9">SA-152</strain>
    </source>
</reference>
<dbReference type="PROSITE" id="PS50902">
    <property type="entry name" value="FLAVODOXIN_LIKE"/>
    <property type="match status" value="1"/>
</dbReference>
<feature type="transmembrane region" description="Helical" evidence="5">
    <location>
        <begin position="346"/>
        <end position="373"/>
    </location>
</feature>
<dbReference type="SUPFAM" id="SSF52218">
    <property type="entry name" value="Flavoproteins"/>
    <property type="match status" value="1"/>
</dbReference>
<feature type="transmembrane region" description="Helical" evidence="5">
    <location>
        <begin position="12"/>
        <end position="33"/>
    </location>
</feature>
<dbReference type="GO" id="GO:0010181">
    <property type="term" value="F:FMN binding"/>
    <property type="evidence" value="ECO:0007669"/>
    <property type="project" value="InterPro"/>
</dbReference>
<proteinExistence type="predicted"/>
<dbReference type="Gene3D" id="2.40.30.10">
    <property type="entry name" value="Translation factors"/>
    <property type="match status" value="1"/>
</dbReference>
<keyword evidence="9" id="KW-1185">Reference proteome</keyword>
<dbReference type="SUPFAM" id="SSF52343">
    <property type="entry name" value="Ferredoxin reductase-like, C-terminal NADP-linked domain"/>
    <property type="match status" value="1"/>
</dbReference>
<feature type="transmembrane region" description="Helical" evidence="5">
    <location>
        <begin position="185"/>
        <end position="212"/>
    </location>
</feature>
<protein>
    <submittedName>
        <fullName evidence="8">Flavodoxin</fullName>
    </submittedName>
</protein>
<feature type="transmembrane region" description="Helical" evidence="5">
    <location>
        <begin position="144"/>
        <end position="164"/>
    </location>
</feature>
<dbReference type="AlphaFoldDB" id="A0A4R5W121"/>
<dbReference type="PROSITE" id="PS51384">
    <property type="entry name" value="FAD_FR"/>
    <property type="match status" value="1"/>
</dbReference>
<dbReference type="PANTHER" id="PTHR34219:SF3">
    <property type="entry name" value="BLL7967 PROTEIN"/>
    <property type="match status" value="1"/>
</dbReference>
<sequence>MFKKILFQLHWFLGITAGLVLLLVGVTGAMLSFDKQLMTLINPHVMRVQQVNEQRLPMQELIDRIAQQEPLKRIAAITIDADPSRAAQIGFALPPEAKSKRGFDSQYVNPYTGQLLGKAQGEAFFLTVMKLHRWLALDEVGKQIVGASTVTLIFFCLSGLYLRWPRKVLSWRSWFHLNFKRTGRGFLWDLHSVIGTWCLAFYLLSSLTGLYWSYGWYRDMLYQVTGAEKPEHMRERKKEQNGPAVAENKSKPNKEIPVPPSNANQIWASFMSVGANFQNVSFRFPEKPGGDITISYLKKAAAHDYATDKLSINSESGAIIKQDNYQDRSAGQQLMNSIFALHNGSYFGLTGMILMMLASLCMPLFAVTGWMLYLDRRAKKRALQQEKNQLSSNPVATATSQPMLIAFASQTGFAEQLAWRTAKLLQHAGLPIAVKSLADMQHHQLANYSQALFVVSTFGDGEAPDSARHFMKAFAQQNTLRELRFGLLALGDRQYQRFCQFGRQLEDWLQAQGATTLFERVEVDQQDKAALNLWRSHLSVLAPITGEQLIEPDVFHEWTLRSRVCVNPDGVGMPIYRLELTSEEKLPWEAGDLLEVLLPDEKTRRQYTIASLPTDKSAQLLIRQVQLTEHNEARLGKGSGWLTQYLPLGAEFKARIKNNPEFHLPATAKPLILIGNGTGIAGLMSHLKQRIAQGNHCNWLIFGERNLEHDFHYGNELMAWKKQGWIKQLDAVFSRDQVGTSSNEKHYVQHRLQQRAQQLTEWVEQGAAILVCGSLHGMAGEVDAVLRGALGEEQVDQLIAQRRYLRDVY</sequence>
<dbReference type="GO" id="GO:0016491">
    <property type="term" value="F:oxidoreductase activity"/>
    <property type="evidence" value="ECO:0007669"/>
    <property type="project" value="InterPro"/>
</dbReference>
<dbReference type="InterPro" id="IPR001433">
    <property type="entry name" value="OxRdtase_FAD/NAD-bd"/>
</dbReference>
<dbReference type="PRINTS" id="PR00369">
    <property type="entry name" value="FLAVODOXIN"/>
</dbReference>
<comment type="caution">
    <text evidence="8">The sequence shown here is derived from an EMBL/GenBank/DDBJ whole genome shotgun (WGS) entry which is preliminary data.</text>
</comment>
<evidence type="ECO:0000256" key="5">
    <source>
        <dbReference type="SAM" id="Phobius"/>
    </source>
</evidence>
<dbReference type="RefSeq" id="WP_133327861.1">
    <property type="nucleotide sequence ID" value="NZ_SMYL01000004.1"/>
</dbReference>
<dbReference type="InterPro" id="IPR017927">
    <property type="entry name" value="FAD-bd_FR_type"/>
</dbReference>
<feature type="domain" description="FAD-binding FR-type" evidence="7">
    <location>
        <begin position="553"/>
        <end position="665"/>
    </location>
</feature>
<dbReference type="EMBL" id="SMYL01000004">
    <property type="protein sequence ID" value="TDK65851.1"/>
    <property type="molecule type" value="Genomic_DNA"/>
</dbReference>
<evidence type="ECO:0000259" key="6">
    <source>
        <dbReference type="PROSITE" id="PS50902"/>
    </source>
</evidence>
<dbReference type="InterPro" id="IPR005625">
    <property type="entry name" value="PepSY-ass_TM"/>
</dbReference>
<keyword evidence="5" id="KW-0472">Membrane</keyword>
<dbReference type="Proteomes" id="UP000294829">
    <property type="component" value="Unassembled WGS sequence"/>
</dbReference>
<dbReference type="SUPFAM" id="SSF63380">
    <property type="entry name" value="Riboflavin synthase domain-like"/>
    <property type="match status" value="1"/>
</dbReference>
<dbReference type="Pfam" id="PF00258">
    <property type="entry name" value="Flavodoxin_1"/>
    <property type="match status" value="1"/>
</dbReference>
<dbReference type="OrthoDB" id="9816402at2"/>
<keyword evidence="5" id="KW-1133">Transmembrane helix</keyword>
<dbReference type="InterPro" id="IPR029039">
    <property type="entry name" value="Flavoprotein-like_sf"/>
</dbReference>
<name>A0A4R5W121_9BURK</name>
<evidence type="ECO:0000256" key="3">
    <source>
        <dbReference type="ARBA" id="ARBA00022982"/>
    </source>
</evidence>
<evidence type="ECO:0000313" key="9">
    <source>
        <dbReference type="Proteomes" id="UP000294829"/>
    </source>
</evidence>
<dbReference type="InterPro" id="IPR001094">
    <property type="entry name" value="Flavdoxin-like"/>
</dbReference>
<feature type="domain" description="Flavodoxin-like" evidence="6">
    <location>
        <begin position="403"/>
        <end position="539"/>
    </location>
</feature>
<keyword evidence="5" id="KW-0812">Transmembrane</keyword>
<dbReference type="InterPro" id="IPR001709">
    <property type="entry name" value="Flavoprot_Pyr_Nucl_cyt_Rdtase"/>
</dbReference>
<dbReference type="InterPro" id="IPR017938">
    <property type="entry name" value="Riboflavin_synthase-like_b-brl"/>
</dbReference>
<dbReference type="InterPro" id="IPR008254">
    <property type="entry name" value="Flavodoxin/NO_synth"/>
</dbReference>
<evidence type="ECO:0000256" key="1">
    <source>
        <dbReference type="ARBA" id="ARBA00022630"/>
    </source>
</evidence>
<evidence type="ECO:0000256" key="4">
    <source>
        <dbReference type="SAM" id="MobiDB-lite"/>
    </source>
</evidence>
<dbReference type="Gene3D" id="3.40.50.80">
    <property type="entry name" value="Nucleotide-binding domain of ferredoxin-NADP reductase (FNR) module"/>
    <property type="match status" value="1"/>
</dbReference>
<dbReference type="Pfam" id="PF03929">
    <property type="entry name" value="PepSY_TM"/>
    <property type="match status" value="1"/>
</dbReference>